<dbReference type="InterPro" id="IPR006089">
    <property type="entry name" value="Acyl-CoA_DH_CS"/>
</dbReference>
<dbReference type="GO" id="GO:0050660">
    <property type="term" value="F:flavin adenine dinucleotide binding"/>
    <property type="evidence" value="ECO:0007669"/>
    <property type="project" value="InterPro"/>
</dbReference>
<evidence type="ECO:0000256" key="7">
    <source>
        <dbReference type="ARBA" id="ARBA00023002"/>
    </source>
</evidence>
<dbReference type="FunFam" id="2.40.110.10:FF:000001">
    <property type="entry name" value="Acyl-CoA dehydrogenase, mitochondrial"/>
    <property type="match status" value="1"/>
</dbReference>
<dbReference type="Gene3D" id="1.10.540.10">
    <property type="entry name" value="Acyl-CoA dehydrogenase/oxidase, N-terminal domain"/>
    <property type="match status" value="1"/>
</dbReference>
<dbReference type="STRING" id="1884381.SAMN05518846_10987"/>
<dbReference type="FunFam" id="1.20.140.10:FF:000001">
    <property type="entry name" value="Acyl-CoA dehydrogenase"/>
    <property type="match status" value="1"/>
</dbReference>
<dbReference type="Pfam" id="PF02771">
    <property type="entry name" value="Acyl-CoA_dh_N"/>
    <property type="match status" value="1"/>
</dbReference>
<accession>A0A1I3X6F0</accession>
<keyword evidence="7 8" id="KW-0560">Oxidoreductase</keyword>
<evidence type="ECO:0000256" key="5">
    <source>
        <dbReference type="ARBA" id="ARBA00022630"/>
    </source>
</evidence>
<dbReference type="SUPFAM" id="SSF47203">
    <property type="entry name" value="Acyl-CoA dehydrogenase C-terminal domain-like"/>
    <property type="match status" value="1"/>
</dbReference>
<dbReference type="PROSITE" id="PS00073">
    <property type="entry name" value="ACYL_COA_DH_2"/>
    <property type="match status" value="1"/>
</dbReference>
<dbReference type="PROSITE" id="PS00072">
    <property type="entry name" value="ACYL_COA_DH_1"/>
    <property type="match status" value="1"/>
</dbReference>
<evidence type="ECO:0000256" key="6">
    <source>
        <dbReference type="ARBA" id="ARBA00022827"/>
    </source>
</evidence>
<dbReference type="InterPro" id="IPR009075">
    <property type="entry name" value="AcylCo_DH/oxidase_C"/>
</dbReference>
<dbReference type="EMBL" id="FORT01000009">
    <property type="protein sequence ID" value="SFK15193.1"/>
    <property type="molecule type" value="Genomic_DNA"/>
</dbReference>
<dbReference type="AlphaFoldDB" id="A0A1I3X6F0"/>
<dbReference type="InterPro" id="IPR009100">
    <property type="entry name" value="AcylCoA_DH/oxidase_NM_dom_sf"/>
</dbReference>
<dbReference type="GO" id="GO:0006552">
    <property type="term" value="P:L-leucine catabolic process"/>
    <property type="evidence" value="ECO:0007669"/>
    <property type="project" value="TreeGrafter"/>
</dbReference>
<dbReference type="PANTHER" id="PTHR43884:SF12">
    <property type="entry name" value="ISOVALERYL-COA DEHYDROGENASE, MITOCHONDRIAL-RELATED"/>
    <property type="match status" value="1"/>
</dbReference>
<feature type="domain" description="Acyl-CoA dehydrogenase/oxidase C-terminal" evidence="9">
    <location>
        <begin position="227"/>
        <end position="376"/>
    </location>
</feature>
<dbReference type="InterPro" id="IPR006091">
    <property type="entry name" value="Acyl-CoA_Oxase/DH_mid-dom"/>
</dbReference>
<keyword evidence="6 8" id="KW-0274">FAD</keyword>
<dbReference type="Proteomes" id="UP000198915">
    <property type="component" value="Unassembled WGS sequence"/>
</dbReference>
<dbReference type="GO" id="GO:0003995">
    <property type="term" value="F:acyl-CoA dehydrogenase activity"/>
    <property type="evidence" value="ECO:0007669"/>
    <property type="project" value="InterPro"/>
</dbReference>
<gene>
    <name evidence="12" type="ORF">SAMN05518846_10987</name>
</gene>
<proteinExistence type="inferred from homology"/>
<dbReference type="InterPro" id="IPR036250">
    <property type="entry name" value="AcylCo_DH-like_C"/>
</dbReference>
<keyword evidence="13" id="KW-1185">Reference proteome</keyword>
<keyword evidence="4" id="KW-0101">Branched-chain amino acid catabolism</keyword>
<dbReference type="PANTHER" id="PTHR43884">
    <property type="entry name" value="ACYL-COA DEHYDROGENASE"/>
    <property type="match status" value="1"/>
</dbReference>
<dbReference type="InterPro" id="IPR013786">
    <property type="entry name" value="AcylCoA_DH/ox_N"/>
</dbReference>
<comment type="similarity">
    <text evidence="3 8">Belongs to the acyl-CoA dehydrogenase family.</text>
</comment>
<comment type="pathway">
    <text evidence="2">Amino-acid degradation; L-valine degradation.</text>
</comment>
<dbReference type="FunFam" id="1.10.540.10:FF:000007">
    <property type="entry name" value="Isovaleryl-CoA dehydrogenase, mitochondrial"/>
    <property type="match status" value="1"/>
</dbReference>
<dbReference type="Gene3D" id="1.20.140.10">
    <property type="entry name" value="Butyryl-CoA Dehydrogenase, subunit A, domain 3"/>
    <property type="match status" value="1"/>
</dbReference>
<dbReference type="Pfam" id="PF02770">
    <property type="entry name" value="Acyl-CoA_dh_M"/>
    <property type="match status" value="1"/>
</dbReference>
<sequence>MDFPQEFDLLRKTISSFVKREIEPIAEEMDRKDEWPKDMWNKLGELGVLGLTVPEEYGGAGLGPVEQAMVTEEIAKYSAAIAVSYAAHANLCTHNLYHNANEEQRKKYLPGLCTGKLIGALGLTEPGSGSDAVGMRTTARKEGDRYILHGSKTFITNGPVADLILVYAKTDKEKGAHGITAFLVEKGFPGFSVSKRLEKMGNRGSETGELIFDECEVPAENVLGEVNKGVKVMMSGLDIERVIVSALALGIGEGAFREAVKYAHERSQFGKPISHFQLIQAKIADMYTALEAARLLTYDAARLAAENQKITLKAAAAILFTAETATKVALEAVQIHGGYGYMLDYPVNRYLRDSKLYEIGAGTSEVRRLIIARELLGVKTF</sequence>
<protein>
    <submittedName>
        <fullName evidence="12">Isovaleryl-CoA dehydrogenase</fullName>
    </submittedName>
</protein>
<evidence type="ECO:0000256" key="8">
    <source>
        <dbReference type="RuleBase" id="RU362125"/>
    </source>
</evidence>
<dbReference type="PIRSF" id="PIRSF016578">
    <property type="entry name" value="HsaA"/>
    <property type="match status" value="1"/>
</dbReference>
<dbReference type="Pfam" id="PF00441">
    <property type="entry name" value="Acyl-CoA_dh_1"/>
    <property type="match status" value="1"/>
</dbReference>
<evidence type="ECO:0000313" key="13">
    <source>
        <dbReference type="Proteomes" id="UP000198915"/>
    </source>
</evidence>
<evidence type="ECO:0000259" key="9">
    <source>
        <dbReference type="Pfam" id="PF00441"/>
    </source>
</evidence>
<dbReference type="InterPro" id="IPR046373">
    <property type="entry name" value="Acyl-CoA_Oxase/DH_mid-dom_sf"/>
</dbReference>
<evidence type="ECO:0000259" key="11">
    <source>
        <dbReference type="Pfam" id="PF02771"/>
    </source>
</evidence>
<evidence type="ECO:0000256" key="1">
    <source>
        <dbReference type="ARBA" id="ARBA00001974"/>
    </source>
</evidence>
<evidence type="ECO:0000313" key="12">
    <source>
        <dbReference type="EMBL" id="SFK15193.1"/>
    </source>
</evidence>
<reference evidence="13" key="1">
    <citation type="submission" date="2016-10" db="EMBL/GenBank/DDBJ databases">
        <authorList>
            <person name="Varghese N."/>
            <person name="Submissions S."/>
        </authorList>
    </citation>
    <scope>NUCLEOTIDE SEQUENCE [LARGE SCALE GENOMIC DNA]</scope>
    <source>
        <strain evidence="13">OK042</strain>
    </source>
</reference>
<dbReference type="Gene3D" id="2.40.110.10">
    <property type="entry name" value="Butyryl-CoA Dehydrogenase, subunit A, domain 2"/>
    <property type="match status" value="1"/>
</dbReference>
<dbReference type="SUPFAM" id="SSF56645">
    <property type="entry name" value="Acyl-CoA dehydrogenase NM domain-like"/>
    <property type="match status" value="1"/>
</dbReference>
<evidence type="ECO:0000256" key="4">
    <source>
        <dbReference type="ARBA" id="ARBA00022456"/>
    </source>
</evidence>
<keyword evidence="5 8" id="KW-0285">Flavoprotein</keyword>
<feature type="domain" description="Acyl-CoA dehydrogenase/oxidase N-terminal" evidence="11">
    <location>
        <begin position="6"/>
        <end position="116"/>
    </location>
</feature>
<evidence type="ECO:0000259" key="10">
    <source>
        <dbReference type="Pfam" id="PF02770"/>
    </source>
</evidence>
<feature type="domain" description="Acyl-CoA oxidase/dehydrogenase middle" evidence="10">
    <location>
        <begin position="120"/>
        <end position="215"/>
    </location>
</feature>
<evidence type="ECO:0000256" key="3">
    <source>
        <dbReference type="ARBA" id="ARBA00009347"/>
    </source>
</evidence>
<name>A0A1I3X6F0_9BACL</name>
<comment type="cofactor">
    <cofactor evidence="1 8">
        <name>FAD</name>
        <dbReference type="ChEBI" id="CHEBI:57692"/>
    </cofactor>
</comment>
<organism evidence="12 13">
    <name type="scientific">Brevibacillus centrosporus</name>
    <dbReference type="NCBI Taxonomy" id="54910"/>
    <lineage>
        <taxon>Bacteria</taxon>
        <taxon>Bacillati</taxon>
        <taxon>Bacillota</taxon>
        <taxon>Bacilli</taxon>
        <taxon>Bacillales</taxon>
        <taxon>Paenibacillaceae</taxon>
        <taxon>Brevibacillus</taxon>
    </lineage>
</organism>
<evidence type="ECO:0000256" key="2">
    <source>
        <dbReference type="ARBA" id="ARBA00005109"/>
    </source>
</evidence>
<dbReference type="InterPro" id="IPR037069">
    <property type="entry name" value="AcylCoA_DH/ox_N_sf"/>
</dbReference>
<dbReference type="RefSeq" id="WP_092269970.1">
    <property type="nucleotide sequence ID" value="NZ_FORT01000009.1"/>
</dbReference>